<feature type="region of interest" description="Disordered" evidence="1">
    <location>
        <begin position="27"/>
        <end position="66"/>
    </location>
</feature>
<name>A0A7G9B7J6_9FIRM</name>
<feature type="compositionally biased region" description="Low complexity" evidence="1">
    <location>
        <begin position="27"/>
        <end position="45"/>
    </location>
</feature>
<gene>
    <name evidence="5" type="ORF">H8790_05865</name>
</gene>
<feature type="domain" description="DUF3048" evidence="3">
    <location>
        <begin position="59"/>
        <end position="203"/>
    </location>
</feature>
<feature type="domain" description="DUF3048" evidence="4">
    <location>
        <begin position="236"/>
        <end position="349"/>
    </location>
</feature>
<dbReference type="Pfam" id="PF11258">
    <property type="entry name" value="DUF3048"/>
    <property type="match status" value="1"/>
</dbReference>
<accession>A0A7G9B7J6</accession>
<feature type="signal peptide" evidence="2">
    <location>
        <begin position="1"/>
        <end position="21"/>
    </location>
</feature>
<dbReference type="InterPro" id="IPR023158">
    <property type="entry name" value="YerB-like_sf"/>
</dbReference>
<dbReference type="InterPro" id="IPR035328">
    <property type="entry name" value="DUF3048_C"/>
</dbReference>
<dbReference type="PROSITE" id="PS51257">
    <property type="entry name" value="PROKAR_LIPOPROTEIN"/>
    <property type="match status" value="1"/>
</dbReference>
<organism evidence="5 6">
    <name type="scientific">Oscillibacter hominis</name>
    <dbReference type="NCBI Taxonomy" id="2763056"/>
    <lineage>
        <taxon>Bacteria</taxon>
        <taxon>Bacillati</taxon>
        <taxon>Bacillota</taxon>
        <taxon>Clostridia</taxon>
        <taxon>Eubacteriales</taxon>
        <taxon>Oscillospiraceae</taxon>
        <taxon>Oscillibacter</taxon>
    </lineage>
</organism>
<dbReference type="InterPro" id="IPR021416">
    <property type="entry name" value="DUF3048_N"/>
</dbReference>
<evidence type="ECO:0000313" key="6">
    <source>
        <dbReference type="Proteomes" id="UP000515960"/>
    </source>
</evidence>
<dbReference type="Proteomes" id="UP000515960">
    <property type="component" value="Chromosome"/>
</dbReference>
<dbReference type="AlphaFoldDB" id="A0A7G9B7J6"/>
<dbReference type="Gene3D" id="3.50.90.10">
    <property type="entry name" value="YerB-like"/>
    <property type="match status" value="1"/>
</dbReference>
<evidence type="ECO:0000313" key="5">
    <source>
        <dbReference type="EMBL" id="QNL45527.1"/>
    </source>
</evidence>
<protein>
    <submittedName>
        <fullName evidence="5">DUF3048 domain-containing protein</fullName>
    </submittedName>
</protein>
<evidence type="ECO:0000256" key="1">
    <source>
        <dbReference type="SAM" id="MobiDB-lite"/>
    </source>
</evidence>
<keyword evidence="2" id="KW-0732">Signal</keyword>
<dbReference type="EMBL" id="CP060490">
    <property type="protein sequence ID" value="QNL45527.1"/>
    <property type="molecule type" value="Genomic_DNA"/>
</dbReference>
<sequence length="361" mass="38480">MSRRMLGLILAVFMMMTLVSCKEEGTSSSSQGIASAASLQSNPVQEPEPPQEPAARNPLTGMGIDPEKADDRPVAVMLNNLKASLPQLGVSKADIIYEVLAEGGITRMLAVFQDLDGVGDLGSIRSTRAYYLEIALGHDAILVHAGGSPEAYSCIPKWGVDNLDGVNGGSEQEMYWRDPERRKNAGYEHSLLTSGEKIQDYLAGGRYALKHEDGYRYEMAFAEDGTPAGGSAAEHVSVKFSKSKTGTFDYDADQGAYLVGQYNSAYVDGDTGEQVSVTNVLVLRTRISLISGDSAGRISVDLSSGGEGMYCCGGKSVPIRWSKPGRTDPFSYTLEDGTPLTLGRGATYVCIVGLDSAVTAE</sequence>
<keyword evidence="6" id="KW-1185">Reference proteome</keyword>
<proteinExistence type="predicted"/>
<reference evidence="5 6" key="1">
    <citation type="submission" date="2020-08" db="EMBL/GenBank/DDBJ databases">
        <authorList>
            <person name="Liu C."/>
            <person name="Sun Q."/>
        </authorList>
    </citation>
    <scope>NUCLEOTIDE SEQUENCE [LARGE SCALE GENOMIC DNA]</scope>
    <source>
        <strain evidence="5 6">NSJ-62</strain>
    </source>
</reference>
<dbReference type="KEGG" id="ohi:H8790_05865"/>
<evidence type="ECO:0000256" key="2">
    <source>
        <dbReference type="SAM" id="SignalP"/>
    </source>
</evidence>
<dbReference type="Pfam" id="PF17479">
    <property type="entry name" value="DUF3048_C"/>
    <property type="match status" value="1"/>
</dbReference>
<feature type="chain" id="PRO_5028876343" evidence="2">
    <location>
        <begin position="22"/>
        <end position="361"/>
    </location>
</feature>
<evidence type="ECO:0000259" key="3">
    <source>
        <dbReference type="Pfam" id="PF11258"/>
    </source>
</evidence>
<dbReference type="RefSeq" id="WP_187333955.1">
    <property type="nucleotide sequence ID" value="NZ_CP060490.1"/>
</dbReference>
<dbReference type="SUPFAM" id="SSF159774">
    <property type="entry name" value="YerB-like"/>
    <property type="match status" value="1"/>
</dbReference>
<evidence type="ECO:0000259" key="4">
    <source>
        <dbReference type="Pfam" id="PF17479"/>
    </source>
</evidence>